<gene>
    <name evidence="1" type="ORF">CV103_21950</name>
</gene>
<organism evidence="1 2">
    <name type="scientific">Edaphosphingomonas fennica</name>
    <dbReference type="NCBI Taxonomy" id="114404"/>
    <lineage>
        <taxon>Bacteria</taxon>
        <taxon>Pseudomonadati</taxon>
        <taxon>Pseudomonadota</taxon>
        <taxon>Alphaproteobacteria</taxon>
        <taxon>Sphingomonadales</taxon>
        <taxon>Rhizorhabdaceae</taxon>
        <taxon>Edaphosphingomonas</taxon>
    </lineage>
</organism>
<name>A0A2T4HJ46_9SPHN</name>
<dbReference type="Proteomes" id="UP000241206">
    <property type="component" value="Unassembled WGS sequence"/>
</dbReference>
<keyword evidence="2" id="KW-1185">Reference proteome</keyword>
<evidence type="ECO:0000313" key="1">
    <source>
        <dbReference type="EMBL" id="PTD15809.1"/>
    </source>
</evidence>
<accession>A0A2T4HJ46</accession>
<evidence type="ECO:0000313" key="2">
    <source>
        <dbReference type="Proteomes" id="UP000241206"/>
    </source>
</evidence>
<reference evidence="1 2" key="1">
    <citation type="submission" date="2017-11" db="EMBL/GenBank/DDBJ databases">
        <title>Sphingomonas oleivorans sp. nov., isolated from oil-contaminated soil.</title>
        <authorList>
            <person name="Wang L."/>
            <person name="Chen L."/>
        </authorList>
    </citation>
    <scope>NUCLEOTIDE SEQUENCE [LARGE SCALE GENOMIC DNA]</scope>
    <source>
        <strain evidence="1 2">K101</strain>
    </source>
</reference>
<dbReference type="AlphaFoldDB" id="A0A2T4HJ46"/>
<proteinExistence type="predicted"/>
<protein>
    <recommendedName>
        <fullName evidence="3">Growth inhibitor PemK</fullName>
    </recommendedName>
</protein>
<sequence>MNYSYLWEYEYKDGRDEGVKDRPVAVVLVTQSDDGFDQVHVVPMTTRPPTRGQQAVEVPQAVRRQLGLSGERSWVIVTEWNRFTWPGYDIRPVRGREPSISHGFLPSGLFRQIRDALIAAAIGRPVDRDL</sequence>
<dbReference type="EMBL" id="PHHF01000087">
    <property type="protein sequence ID" value="PTD15809.1"/>
    <property type="molecule type" value="Genomic_DNA"/>
</dbReference>
<comment type="caution">
    <text evidence="1">The sequence shown here is derived from an EMBL/GenBank/DDBJ whole genome shotgun (WGS) entry which is preliminary data.</text>
</comment>
<evidence type="ECO:0008006" key="3">
    <source>
        <dbReference type="Google" id="ProtNLM"/>
    </source>
</evidence>